<dbReference type="EMBL" id="JARRIG010000007">
    <property type="protein sequence ID" value="MFA4805267.1"/>
    <property type="molecule type" value="Genomic_DNA"/>
</dbReference>
<comment type="caution">
    <text evidence="1">The sequence shown here is derived from an EMBL/GenBank/DDBJ whole genome shotgun (WGS) entry which is preliminary data.</text>
</comment>
<sequence>MVECREEIIRELVKLAEVDEDNIRFRGVNVGDAKFAISYGIRLGERITPLEDGRVRVTYFRIEPVELDKWERDPKFREKYEPIYEPLFEYPPFLAVAKVVWMARKDLKRTYVMSREEFVECNYLQKVEEVLLKNSSKNKGSSSGGGIVTVVYEGKGETRIAVIPIKGDKSEEDTNILRPDE</sequence>
<proteinExistence type="predicted"/>
<accession>A0ABV4T689</accession>
<name>A0ABV4T689_9EURY</name>
<evidence type="ECO:0000313" key="2">
    <source>
        <dbReference type="Proteomes" id="UP001571980"/>
    </source>
</evidence>
<keyword evidence="2" id="KW-1185">Reference proteome</keyword>
<gene>
    <name evidence="1" type="ORF">P8X34_11065</name>
</gene>
<dbReference type="Proteomes" id="UP001571980">
    <property type="component" value="Unassembled WGS sequence"/>
</dbReference>
<dbReference type="RefSeq" id="WP_372824761.1">
    <property type="nucleotide sequence ID" value="NZ_JARRIG010000007.1"/>
</dbReference>
<evidence type="ECO:0000313" key="1">
    <source>
        <dbReference type="EMBL" id="MFA4805267.1"/>
    </source>
</evidence>
<organism evidence="1 2">
    <name type="scientific">Pyrococcus kukulkanii</name>
    <dbReference type="NCBI Taxonomy" id="1609559"/>
    <lineage>
        <taxon>Archaea</taxon>
        <taxon>Methanobacteriati</taxon>
        <taxon>Methanobacteriota</taxon>
        <taxon>Thermococci</taxon>
        <taxon>Thermococcales</taxon>
        <taxon>Thermococcaceae</taxon>
        <taxon>Pyrococcus</taxon>
    </lineage>
</organism>
<reference evidence="1 2" key="1">
    <citation type="submission" date="2023-03" db="EMBL/GenBank/DDBJ databases">
        <title>Speciation in Pyrococcus: adaptation to high temperature as a mechanism.</title>
        <authorList>
            <person name="Gu J."/>
        </authorList>
    </citation>
    <scope>NUCLEOTIDE SEQUENCE [LARGE SCALE GENOMIC DNA]</scope>
    <source>
        <strain evidence="1 2">LMOA34</strain>
    </source>
</reference>
<protein>
    <submittedName>
        <fullName evidence="1">Uncharacterized protein</fullName>
    </submittedName>
</protein>